<evidence type="ECO:0000313" key="3">
    <source>
        <dbReference type="Proteomes" id="UP000240357"/>
    </source>
</evidence>
<keyword evidence="1" id="KW-1133">Transmembrane helix</keyword>
<evidence type="ECO:0000256" key="1">
    <source>
        <dbReference type="SAM" id="Phobius"/>
    </source>
</evidence>
<accession>A0A2T2YHV4</accession>
<organism evidence="2 3">
    <name type="scientific">Adhaeribacter arboris</name>
    <dbReference type="NCBI Taxonomy" id="2072846"/>
    <lineage>
        <taxon>Bacteria</taxon>
        <taxon>Pseudomonadati</taxon>
        <taxon>Bacteroidota</taxon>
        <taxon>Cytophagia</taxon>
        <taxon>Cytophagales</taxon>
        <taxon>Hymenobacteraceae</taxon>
        <taxon>Adhaeribacter</taxon>
    </lineage>
</organism>
<feature type="transmembrane region" description="Helical" evidence="1">
    <location>
        <begin position="100"/>
        <end position="122"/>
    </location>
</feature>
<dbReference type="AlphaFoldDB" id="A0A2T2YHV4"/>
<keyword evidence="3" id="KW-1185">Reference proteome</keyword>
<keyword evidence="1" id="KW-0812">Transmembrane</keyword>
<feature type="transmembrane region" description="Helical" evidence="1">
    <location>
        <begin position="61"/>
        <end position="79"/>
    </location>
</feature>
<evidence type="ECO:0000313" key="2">
    <source>
        <dbReference type="EMBL" id="PSR55087.1"/>
    </source>
</evidence>
<gene>
    <name evidence="2" type="ORF">AHMF7605_17040</name>
</gene>
<reference evidence="2 3" key="1">
    <citation type="submission" date="2018-03" db="EMBL/GenBank/DDBJ databases">
        <title>Adhaeribacter sp. HMF7605 Genome sequencing and assembly.</title>
        <authorList>
            <person name="Kang H."/>
            <person name="Kang J."/>
            <person name="Cha I."/>
            <person name="Kim H."/>
            <person name="Joh K."/>
        </authorList>
    </citation>
    <scope>NUCLEOTIDE SEQUENCE [LARGE SCALE GENOMIC DNA]</scope>
    <source>
        <strain evidence="2 3">HMF7605</strain>
    </source>
</reference>
<name>A0A2T2YHV4_9BACT</name>
<dbReference type="Proteomes" id="UP000240357">
    <property type="component" value="Unassembled WGS sequence"/>
</dbReference>
<keyword evidence="1" id="KW-0472">Membrane</keyword>
<feature type="transmembrane region" description="Helical" evidence="1">
    <location>
        <begin position="28"/>
        <end position="49"/>
    </location>
</feature>
<dbReference type="EMBL" id="PYFT01000001">
    <property type="protein sequence ID" value="PSR55087.1"/>
    <property type="molecule type" value="Genomic_DNA"/>
</dbReference>
<comment type="caution">
    <text evidence="2">The sequence shown here is derived from an EMBL/GenBank/DDBJ whole genome shotgun (WGS) entry which is preliminary data.</text>
</comment>
<sequence length="128" mass="15061">MKIFKIVYFHIYNSYYKDGYYSNDIPHLTAFGIVGCSLAGLVLFAIALINHLVNEDRLSKPIVYLACVIALFAAFLLLFNKRKYNQIYEEMKDSKYDSKIFKFFAWMFILLGFAVMPLYSYLFNRVEN</sequence>
<protein>
    <submittedName>
        <fullName evidence="2">Uncharacterized protein</fullName>
    </submittedName>
</protein>
<dbReference type="RefSeq" id="WP_106931265.1">
    <property type="nucleotide sequence ID" value="NZ_PYFT01000001.1"/>
</dbReference>
<proteinExistence type="predicted"/>
<dbReference type="OrthoDB" id="853180at2"/>